<dbReference type="SUPFAM" id="SSF55874">
    <property type="entry name" value="ATPase domain of HSP90 chaperone/DNA topoisomerase II/histidine kinase"/>
    <property type="match status" value="1"/>
</dbReference>
<evidence type="ECO:0000313" key="12">
    <source>
        <dbReference type="Proteomes" id="UP000318590"/>
    </source>
</evidence>
<evidence type="ECO:0000256" key="7">
    <source>
        <dbReference type="ARBA" id="ARBA00022840"/>
    </source>
</evidence>
<dbReference type="PROSITE" id="PS50109">
    <property type="entry name" value="HIS_KIN"/>
    <property type="match status" value="1"/>
</dbReference>
<evidence type="ECO:0000256" key="3">
    <source>
        <dbReference type="ARBA" id="ARBA00022553"/>
    </source>
</evidence>
<evidence type="ECO:0000256" key="1">
    <source>
        <dbReference type="ARBA" id="ARBA00000085"/>
    </source>
</evidence>
<reference evidence="11 12" key="1">
    <citation type="submission" date="2019-06" db="EMBL/GenBank/DDBJ databases">
        <title>Paenimaribius caenipelagi gen. nov., sp. nov., isolated from a tidal flat.</title>
        <authorList>
            <person name="Yoon J.-H."/>
        </authorList>
    </citation>
    <scope>NUCLEOTIDE SEQUENCE [LARGE SCALE GENOMIC DNA]</scope>
    <source>
        <strain evidence="11 12">JBTF-M29</strain>
    </source>
</reference>
<sequence>MSGPLSLRESPHYGRVLAIFVVSSLIAIFTTTAILSTSLANFMTRQMLMREAQVSMDFLNAIVQVENSTGYFLKDPPDDNEQPGSKELIAHVSHMPDIFRANVYAHDGRVLWSTDKELVGRVFTDNAELDAAMQGELHPEIGTIEDHLKEEHHVAMPEGVAEYIEYYIPIWSADQSAVVGAIEVYKAPASLLASIHRVINLARLGAIVAGGVLFFGLFMVVLYSARILRRQEARLVETERLAVVGEMASAVAHGLRNPLAAVRSCAELMAEDDLPDHSRESVHDIIDQVDRLETWIRSFLLRTRSDPAGAGDSAHISLIIEKCLRNFESQFRRRGISVVVERNESSSVAQGGAAEIEQVLSTILSNAVEAMVEGGTIHVGWAPAPGGRIAVTVADSGPGLSEAQLDQIFTPFQTSKASGLGVGLALGRRIAERLGGSLDLRNGRERGVEAVLTLPARA</sequence>
<evidence type="ECO:0000256" key="9">
    <source>
        <dbReference type="SAM" id="Phobius"/>
    </source>
</evidence>
<dbReference type="InterPro" id="IPR003594">
    <property type="entry name" value="HATPase_dom"/>
</dbReference>
<dbReference type="InterPro" id="IPR036097">
    <property type="entry name" value="HisK_dim/P_sf"/>
</dbReference>
<dbReference type="SUPFAM" id="SSF47384">
    <property type="entry name" value="Homodimeric domain of signal transducing histidine kinase"/>
    <property type="match status" value="1"/>
</dbReference>
<comment type="catalytic activity">
    <reaction evidence="1">
        <text>ATP + protein L-histidine = ADP + protein N-phospho-L-histidine.</text>
        <dbReference type="EC" id="2.7.13.3"/>
    </reaction>
</comment>
<dbReference type="InterPro" id="IPR005467">
    <property type="entry name" value="His_kinase_dom"/>
</dbReference>
<dbReference type="SMART" id="SM00388">
    <property type="entry name" value="HisKA"/>
    <property type="match status" value="1"/>
</dbReference>
<keyword evidence="9" id="KW-1133">Transmembrane helix</keyword>
<dbReference type="Pfam" id="PF02518">
    <property type="entry name" value="HATPase_c"/>
    <property type="match status" value="1"/>
</dbReference>
<dbReference type="InterPro" id="IPR036890">
    <property type="entry name" value="HATPase_C_sf"/>
</dbReference>
<dbReference type="SMART" id="SM00387">
    <property type="entry name" value="HATPase_c"/>
    <property type="match status" value="1"/>
</dbReference>
<protein>
    <recommendedName>
        <fullName evidence="2">histidine kinase</fullName>
        <ecNumber evidence="2">2.7.13.3</ecNumber>
    </recommendedName>
</protein>
<dbReference type="PRINTS" id="PR00344">
    <property type="entry name" value="BCTRLSENSOR"/>
</dbReference>
<dbReference type="OrthoDB" id="9795133at2"/>
<feature type="domain" description="Histidine kinase" evidence="10">
    <location>
        <begin position="250"/>
        <end position="458"/>
    </location>
</feature>
<evidence type="ECO:0000259" key="10">
    <source>
        <dbReference type="PROSITE" id="PS50109"/>
    </source>
</evidence>
<dbReference type="GO" id="GO:0005524">
    <property type="term" value="F:ATP binding"/>
    <property type="evidence" value="ECO:0007669"/>
    <property type="project" value="UniProtKB-KW"/>
</dbReference>
<keyword evidence="6 11" id="KW-0418">Kinase</keyword>
<proteinExistence type="predicted"/>
<evidence type="ECO:0000256" key="5">
    <source>
        <dbReference type="ARBA" id="ARBA00022741"/>
    </source>
</evidence>
<evidence type="ECO:0000256" key="2">
    <source>
        <dbReference type="ARBA" id="ARBA00012438"/>
    </source>
</evidence>
<dbReference type="InterPro" id="IPR004358">
    <property type="entry name" value="Sig_transdc_His_kin-like_C"/>
</dbReference>
<evidence type="ECO:0000256" key="8">
    <source>
        <dbReference type="ARBA" id="ARBA00023012"/>
    </source>
</evidence>
<keyword evidence="9" id="KW-0472">Membrane</keyword>
<comment type="caution">
    <text evidence="11">The sequence shown here is derived from an EMBL/GenBank/DDBJ whole genome shotgun (WGS) entry which is preliminary data.</text>
</comment>
<dbReference type="Proteomes" id="UP000318590">
    <property type="component" value="Unassembled WGS sequence"/>
</dbReference>
<evidence type="ECO:0000256" key="4">
    <source>
        <dbReference type="ARBA" id="ARBA00022679"/>
    </source>
</evidence>
<dbReference type="RefSeq" id="WP_142835588.1">
    <property type="nucleotide sequence ID" value="NZ_VFSV01000032.1"/>
</dbReference>
<keyword evidence="5" id="KW-0547">Nucleotide-binding</keyword>
<dbReference type="Pfam" id="PF00512">
    <property type="entry name" value="HisKA"/>
    <property type="match status" value="1"/>
</dbReference>
<feature type="transmembrane region" description="Helical" evidence="9">
    <location>
        <begin position="204"/>
        <end position="225"/>
    </location>
</feature>
<dbReference type="Gene3D" id="1.10.287.130">
    <property type="match status" value="1"/>
</dbReference>
<keyword evidence="7" id="KW-0067">ATP-binding</keyword>
<dbReference type="AlphaFoldDB" id="A0A547PPD1"/>
<evidence type="ECO:0000313" key="11">
    <source>
        <dbReference type="EMBL" id="TRD16001.1"/>
    </source>
</evidence>
<keyword evidence="3" id="KW-0597">Phosphoprotein</keyword>
<keyword evidence="12" id="KW-1185">Reference proteome</keyword>
<dbReference type="EC" id="2.7.13.3" evidence="2"/>
<dbReference type="CDD" id="cd00082">
    <property type="entry name" value="HisKA"/>
    <property type="match status" value="1"/>
</dbReference>
<dbReference type="GO" id="GO:0000155">
    <property type="term" value="F:phosphorelay sensor kinase activity"/>
    <property type="evidence" value="ECO:0007669"/>
    <property type="project" value="InterPro"/>
</dbReference>
<dbReference type="InterPro" id="IPR003661">
    <property type="entry name" value="HisK_dim/P_dom"/>
</dbReference>
<keyword evidence="8" id="KW-0902">Two-component regulatory system</keyword>
<keyword evidence="4" id="KW-0808">Transferase</keyword>
<dbReference type="EMBL" id="VFSV01000032">
    <property type="protein sequence ID" value="TRD16001.1"/>
    <property type="molecule type" value="Genomic_DNA"/>
</dbReference>
<organism evidence="11 12">
    <name type="scientific">Palleronia caenipelagi</name>
    <dbReference type="NCBI Taxonomy" id="2489174"/>
    <lineage>
        <taxon>Bacteria</taxon>
        <taxon>Pseudomonadati</taxon>
        <taxon>Pseudomonadota</taxon>
        <taxon>Alphaproteobacteria</taxon>
        <taxon>Rhodobacterales</taxon>
        <taxon>Roseobacteraceae</taxon>
        <taxon>Palleronia</taxon>
    </lineage>
</organism>
<dbReference type="PANTHER" id="PTHR43065">
    <property type="entry name" value="SENSOR HISTIDINE KINASE"/>
    <property type="match status" value="1"/>
</dbReference>
<accession>A0A547PPD1</accession>
<evidence type="ECO:0000256" key="6">
    <source>
        <dbReference type="ARBA" id="ARBA00022777"/>
    </source>
</evidence>
<gene>
    <name evidence="11" type="ORF">FEV53_14835</name>
</gene>
<name>A0A547PPD1_9RHOB</name>
<dbReference type="Gene3D" id="3.30.565.10">
    <property type="entry name" value="Histidine kinase-like ATPase, C-terminal domain"/>
    <property type="match status" value="1"/>
</dbReference>
<feature type="transmembrane region" description="Helical" evidence="9">
    <location>
        <begin position="16"/>
        <end position="40"/>
    </location>
</feature>
<dbReference type="PANTHER" id="PTHR43065:SF10">
    <property type="entry name" value="PEROXIDE STRESS-ACTIVATED HISTIDINE KINASE MAK3"/>
    <property type="match status" value="1"/>
</dbReference>
<keyword evidence="9" id="KW-0812">Transmembrane</keyword>